<evidence type="ECO:0000256" key="14">
    <source>
        <dbReference type="ARBA" id="ARBA00048679"/>
    </source>
</evidence>
<keyword evidence="5 16" id="KW-0812">Transmembrane</keyword>
<evidence type="ECO:0000256" key="2">
    <source>
        <dbReference type="ARBA" id="ARBA00012513"/>
    </source>
</evidence>
<dbReference type="GO" id="GO:0004674">
    <property type="term" value="F:protein serine/threonine kinase activity"/>
    <property type="evidence" value="ECO:0007669"/>
    <property type="project" value="UniProtKB-KW"/>
</dbReference>
<feature type="domain" description="Protein kinase" evidence="18">
    <location>
        <begin position="564"/>
        <end position="854"/>
    </location>
</feature>
<dbReference type="InterPro" id="IPR011009">
    <property type="entry name" value="Kinase-like_dom_sf"/>
</dbReference>
<proteinExistence type="predicted"/>
<evidence type="ECO:0000256" key="15">
    <source>
        <dbReference type="SAM" id="MobiDB-lite"/>
    </source>
</evidence>
<keyword evidence="11 16" id="KW-0472">Membrane</keyword>
<feature type="region of interest" description="Disordered" evidence="15">
    <location>
        <begin position="843"/>
        <end position="891"/>
    </location>
</feature>
<evidence type="ECO:0000256" key="3">
    <source>
        <dbReference type="ARBA" id="ARBA00022527"/>
    </source>
</evidence>
<accession>A0ABD1LCD5</accession>
<dbReference type="PROSITE" id="PS00108">
    <property type="entry name" value="PROTEIN_KINASE_ST"/>
    <property type="match status" value="1"/>
</dbReference>
<dbReference type="EC" id="2.7.11.1" evidence="2"/>
<reference evidence="19 20" key="1">
    <citation type="submission" date="2024-08" db="EMBL/GenBank/DDBJ databases">
        <title>Insights into the chromosomal genome structure of Flemingia macrophylla.</title>
        <authorList>
            <person name="Ding Y."/>
            <person name="Zhao Y."/>
            <person name="Bi W."/>
            <person name="Wu M."/>
            <person name="Zhao G."/>
            <person name="Gong Y."/>
            <person name="Li W."/>
            <person name="Zhang P."/>
        </authorList>
    </citation>
    <scope>NUCLEOTIDE SEQUENCE [LARGE SCALE GENOMIC DNA]</scope>
    <source>
        <strain evidence="19">DYQJB</strain>
        <tissue evidence="19">Leaf</tissue>
    </source>
</reference>
<dbReference type="InterPro" id="IPR000719">
    <property type="entry name" value="Prot_kinase_dom"/>
</dbReference>
<protein>
    <recommendedName>
        <fullName evidence="2">non-specific serine/threonine protein kinase</fullName>
        <ecNumber evidence="2">2.7.11.1</ecNumber>
    </recommendedName>
</protein>
<evidence type="ECO:0000256" key="5">
    <source>
        <dbReference type="ARBA" id="ARBA00022692"/>
    </source>
</evidence>
<name>A0ABD1LCD5_9FABA</name>
<dbReference type="PROSITE" id="PS50011">
    <property type="entry name" value="PROTEIN_KINASE_DOM"/>
    <property type="match status" value="1"/>
</dbReference>
<keyword evidence="6 17" id="KW-0732">Signal</keyword>
<dbReference type="Pfam" id="PF13947">
    <property type="entry name" value="GUB_WAK_bind"/>
    <property type="match status" value="2"/>
</dbReference>
<evidence type="ECO:0000259" key="18">
    <source>
        <dbReference type="PROSITE" id="PS50011"/>
    </source>
</evidence>
<dbReference type="EMBL" id="JBGMDY010000010">
    <property type="protein sequence ID" value="KAL2321175.1"/>
    <property type="molecule type" value="Genomic_DNA"/>
</dbReference>
<organism evidence="19 20">
    <name type="scientific">Flemingia macrophylla</name>
    <dbReference type="NCBI Taxonomy" id="520843"/>
    <lineage>
        <taxon>Eukaryota</taxon>
        <taxon>Viridiplantae</taxon>
        <taxon>Streptophyta</taxon>
        <taxon>Embryophyta</taxon>
        <taxon>Tracheophyta</taxon>
        <taxon>Spermatophyta</taxon>
        <taxon>Magnoliopsida</taxon>
        <taxon>eudicotyledons</taxon>
        <taxon>Gunneridae</taxon>
        <taxon>Pentapetalae</taxon>
        <taxon>rosids</taxon>
        <taxon>fabids</taxon>
        <taxon>Fabales</taxon>
        <taxon>Fabaceae</taxon>
        <taxon>Papilionoideae</taxon>
        <taxon>50 kb inversion clade</taxon>
        <taxon>NPAAA clade</taxon>
        <taxon>indigoferoid/millettioid clade</taxon>
        <taxon>Phaseoleae</taxon>
        <taxon>Flemingia</taxon>
    </lineage>
</organism>
<keyword evidence="9" id="KW-0067">ATP-binding</keyword>
<evidence type="ECO:0000256" key="9">
    <source>
        <dbReference type="ARBA" id="ARBA00022840"/>
    </source>
</evidence>
<evidence type="ECO:0000256" key="16">
    <source>
        <dbReference type="SAM" id="Phobius"/>
    </source>
</evidence>
<comment type="catalytic activity">
    <reaction evidence="13">
        <text>L-threonyl-[protein] + ATP = O-phospho-L-threonyl-[protein] + ADP + H(+)</text>
        <dbReference type="Rhea" id="RHEA:46608"/>
        <dbReference type="Rhea" id="RHEA-COMP:11060"/>
        <dbReference type="Rhea" id="RHEA-COMP:11605"/>
        <dbReference type="ChEBI" id="CHEBI:15378"/>
        <dbReference type="ChEBI" id="CHEBI:30013"/>
        <dbReference type="ChEBI" id="CHEBI:30616"/>
        <dbReference type="ChEBI" id="CHEBI:61977"/>
        <dbReference type="ChEBI" id="CHEBI:456216"/>
        <dbReference type="EC" id="2.7.11.1"/>
    </reaction>
</comment>
<dbReference type="GO" id="GO:0005524">
    <property type="term" value="F:ATP binding"/>
    <property type="evidence" value="ECO:0007669"/>
    <property type="project" value="UniProtKB-KW"/>
</dbReference>
<feature type="signal peptide" evidence="17">
    <location>
        <begin position="1"/>
        <end position="27"/>
    </location>
</feature>
<evidence type="ECO:0000256" key="4">
    <source>
        <dbReference type="ARBA" id="ARBA00022679"/>
    </source>
</evidence>
<evidence type="ECO:0000256" key="10">
    <source>
        <dbReference type="ARBA" id="ARBA00022989"/>
    </source>
</evidence>
<evidence type="ECO:0000256" key="1">
    <source>
        <dbReference type="ARBA" id="ARBA00004167"/>
    </source>
</evidence>
<dbReference type="Gene3D" id="1.10.510.10">
    <property type="entry name" value="Transferase(Phosphotransferase) domain 1"/>
    <property type="match status" value="1"/>
</dbReference>
<comment type="catalytic activity">
    <reaction evidence="14">
        <text>L-seryl-[protein] + ATP = O-phospho-L-seryl-[protein] + ADP + H(+)</text>
        <dbReference type="Rhea" id="RHEA:17989"/>
        <dbReference type="Rhea" id="RHEA-COMP:9863"/>
        <dbReference type="Rhea" id="RHEA-COMP:11604"/>
        <dbReference type="ChEBI" id="CHEBI:15378"/>
        <dbReference type="ChEBI" id="CHEBI:29999"/>
        <dbReference type="ChEBI" id="CHEBI:30616"/>
        <dbReference type="ChEBI" id="CHEBI:83421"/>
        <dbReference type="ChEBI" id="CHEBI:456216"/>
        <dbReference type="EC" id="2.7.11.1"/>
    </reaction>
</comment>
<dbReference type="FunFam" id="1.10.510.10:FF:000161">
    <property type="entry name" value="Wall-associated receptor kinase-like 20"/>
    <property type="match status" value="1"/>
</dbReference>
<evidence type="ECO:0000313" key="19">
    <source>
        <dbReference type="EMBL" id="KAL2321175.1"/>
    </source>
</evidence>
<dbReference type="InterPro" id="IPR008271">
    <property type="entry name" value="Ser/Thr_kinase_AS"/>
</dbReference>
<dbReference type="SUPFAM" id="SSF56112">
    <property type="entry name" value="Protein kinase-like (PK-like)"/>
    <property type="match status" value="1"/>
</dbReference>
<feature type="chain" id="PRO_5044768433" description="non-specific serine/threonine protein kinase" evidence="17">
    <location>
        <begin position="28"/>
        <end position="891"/>
    </location>
</feature>
<keyword evidence="7" id="KW-0547">Nucleotide-binding</keyword>
<dbReference type="InterPro" id="IPR032872">
    <property type="entry name" value="WAK_assoc_C"/>
</dbReference>
<dbReference type="SMART" id="SM00220">
    <property type="entry name" value="S_TKc"/>
    <property type="match status" value="1"/>
</dbReference>
<dbReference type="GO" id="GO:0005886">
    <property type="term" value="C:plasma membrane"/>
    <property type="evidence" value="ECO:0007669"/>
    <property type="project" value="UniProtKB-ARBA"/>
</dbReference>
<keyword evidence="10 16" id="KW-1133">Transmembrane helix</keyword>
<keyword evidence="4" id="KW-0808">Transferase</keyword>
<dbReference type="AlphaFoldDB" id="A0ABD1LCD5"/>
<evidence type="ECO:0000313" key="20">
    <source>
        <dbReference type="Proteomes" id="UP001603857"/>
    </source>
</evidence>
<evidence type="ECO:0000256" key="12">
    <source>
        <dbReference type="ARBA" id="ARBA00023180"/>
    </source>
</evidence>
<dbReference type="InterPro" id="IPR001245">
    <property type="entry name" value="Ser-Thr/Tyr_kinase_cat_dom"/>
</dbReference>
<gene>
    <name evidence="19" type="ORF">Fmac_030144</name>
</gene>
<dbReference type="PANTHER" id="PTHR46008:SF20">
    <property type="entry name" value="PROTEIN KINASE DOMAIN-CONTAINING PROTEIN"/>
    <property type="match status" value="1"/>
</dbReference>
<dbReference type="InterPro" id="IPR025287">
    <property type="entry name" value="WAK_GUB"/>
</dbReference>
<sequence>MRMVRRSEWKWVCWLLAMVSTLPHCFCDFNYSVCKDSLYSCGTLSDISYPFWGQNRPSQCGGGETFKLSCQGDGNTSIRIGSQSFRVKEINMENESMRLVQTEFGDDVCSLPSGFEDIYVKPTQFLYSNSLVVYNITIFSGCGYYAHDPYNESHSFKCGDGHDSYAYYVIDDQNEWFTNQLSYACKGRLHVPTDYEGNPQDALTRVLGKGFEVKYDVDKECTKCLRRGDCWKDDAEKHVNSCYYCPDGSRALRCSQSHKTTTVLSSNPKFETCTPRSCGAGPLIKYPFWIPYQQESFCGYPHFEITCIDKNPILRTADNDLLVKDISYSNSSFTVANIAVYEDKCPVPMYNYSLDQTPFSYSSENWNLSFFYNCTTEPIDYPTYKVDCAKNATHYSFAVFHKEALEHKNYSLHECQFMVNVPLHVNAAVNFSSLLRTNYSEILKMGFLLNWTAPDCQYCEKSGGRCGFDGNQILCFCKDKSYLKSCSNASVSAVVGALAVVIVGVYLFKRRKKNSYDTYIQSRSLSFDQSSKGTEKRTQSFTQSFVHGMHLSPMMNLKRPQTTLTHLKNLERGALGQCIMVETRKLRDGRSVAVKRLYENNYRRVEQFMNEIKILALLKHPNLVSLYGCTSRHSRELLLVYEYIPNGTVADHLHGERTKPGTLPWVIRMNIAMETASALTYLHVKDIIHRDVKTNNILLDSNFRVKVADFGLSRLFPEDVTHVSTAPQGTPGYVDPEYHQCYQLTNKSDVYSFGVVLVELISSLPAVDITRHRHEINLANMAINKIHSQALHEFVDPTLGFESDFKVRKMINAVAELAFQCLQSSRDMRPSMEEVFDTLKDIQSDGKHKSQPEVMDMSGTADDVVLLKDDPPPPSPESNGVSKSTTPNASG</sequence>
<dbReference type="Proteomes" id="UP001603857">
    <property type="component" value="Unassembled WGS sequence"/>
</dbReference>
<feature type="compositionally biased region" description="Polar residues" evidence="15">
    <location>
        <begin position="877"/>
        <end position="891"/>
    </location>
</feature>
<comment type="subcellular location">
    <subcellularLocation>
        <location evidence="1">Membrane</location>
        <topology evidence="1">Single-pass membrane protein</topology>
    </subcellularLocation>
</comment>
<evidence type="ECO:0000256" key="17">
    <source>
        <dbReference type="SAM" id="SignalP"/>
    </source>
</evidence>
<evidence type="ECO:0000256" key="7">
    <source>
        <dbReference type="ARBA" id="ARBA00022741"/>
    </source>
</evidence>
<dbReference type="Pfam" id="PF07714">
    <property type="entry name" value="PK_Tyr_Ser-Thr"/>
    <property type="match status" value="1"/>
</dbReference>
<evidence type="ECO:0000256" key="6">
    <source>
        <dbReference type="ARBA" id="ARBA00022729"/>
    </source>
</evidence>
<dbReference type="Pfam" id="PF14380">
    <property type="entry name" value="WAK_assoc"/>
    <property type="match status" value="2"/>
</dbReference>
<keyword evidence="8" id="KW-0418">Kinase</keyword>
<feature type="transmembrane region" description="Helical" evidence="16">
    <location>
        <begin position="489"/>
        <end position="508"/>
    </location>
</feature>
<keyword evidence="3" id="KW-0723">Serine/threonine-protein kinase</keyword>
<dbReference type="Gene3D" id="3.30.200.20">
    <property type="entry name" value="Phosphorylase Kinase, domain 1"/>
    <property type="match status" value="1"/>
</dbReference>
<dbReference type="PANTHER" id="PTHR46008">
    <property type="entry name" value="LEAF RUST 10 DISEASE-RESISTANCE LOCUS RECEPTOR-LIKE PROTEIN KINASE-LIKE 1.4"/>
    <property type="match status" value="1"/>
</dbReference>
<keyword evidence="12" id="KW-0325">Glycoprotein</keyword>
<evidence type="ECO:0000256" key="8">
    <source>
        <dbReference type="ARBA" id="ARBA00022777"/>
    </source>
</evidence>
<evidence type="ECO:0000256" key="13">
    <source>
        <dbReference type="ARBA" id="ARBA00047899"/>
    </source>
</evidence>
<keyword evidence="20" id="KW-1185">Reference proteome</keyword>
<evidence type="ECO:0000256" key="11">
    <source>
        <dbReference type="ARBA" id="ARBA00023136"/>
    </source>
</evidence>
<comment type="caution">
    <text evidence="19">The sequence shown here is derived from an EMBL/GenBank/DDBJ whole genome shotgun (WGS) entry which is preliminary data.</text>
</comment>